<feature type="compositionally biased region" description="Basic and acidic residues" evidence="2">
    <location>
        <begin position="273"/>
        <end position="284"/>
    </location>
</feature>
<dbReference type="Pfam" id="PF12796">
    <property type="entry name" value="Ank_2"/>
    <property type="match status" value="1"/>
</dbReference>
<feature type="compositionally biased region" description="Polar residues" evidence="2">
    <location>
        <begin position="394"/>
        <end position="408"/>
    </location>
</feature>
<dbReference type="Proteomes" id="UP001642405">
    <property type="component" value="Unassembled WGS sequence"/>
</dbReference>
<dbReference type="InterPro" id="IPR002110">
    <property type="entry name" value="Ankyrin_rpt"/>
</dbReference>
<feature type="compositionally biased region" description="Low complexity" evidence="2">
    <location>
        <begin position="813"/>
        <end position="829"/>
    </location>
</feature>
<comment type="caution">
    <text evidence="5">The sequence shown here is derived from an EMBL/GenBank/DDBJ whole genome shotgun (WGS) entry which is preliminary data.</text>
</comment>
<dbReference type="SMART" id="SM00248">
    <property type="entry name" value="ANK"/>
    <property type="match status" value="5"/>
</dbReference>
<feature type="compositionally biased region" description="Low complexity" evidence="2">
    <location>
        <begin position="14"/>
        <end position="52"/>
    </location>
</feature>
<feature type="compositionally biased region" description="Polar residues" evidence="2">
    <location>
        <begin position="1639"/>
        <end position="1656"/>
    </location>
</feature>
<feature type="compositionally biased region" description="Basic and acidic residues" evidence="2">
    <location>
        <begin position="939"/>
        <end position="977"/>
    </location>
</feature>
<feature type="compositionally biased region" description="Basic and acidic residues" evidence="2">
    <location>
        <begin position="1130"/>
        <end position="1145"/>
    </location>
</feature>
<keyword evidence="6" id="KW-1185">Reference proteome</keyword>
<name>A0ABP0B2I3_9PEZI</name>
<proteinExistence type="predicted"/>
<evidence type="ECO:0000313" key="5">
    <source>
        <dbReference type="EMBL" id="CAK7213760.1"/>
    </source>
</evidence>
<feature type="compositionally biased region" description="Low complexity" evidence="2">
    <location>
        <begin position="608"/>
        <end position="623"/>
    </location>
</feature>
<feature type="compositionally biased region" description="Basic and acidic residues" evidence="2">
    <location>
        <begin position="1074"/>
        <end position="1086"/>
    </location>
</feature>
<reference evidence="5 6" key="1">
    <citation type="submission" date="2024-01" db="EMBL/GenBank/DDBJ databases">
        <authorList>
            <person name="Allen C."/>
            <person name="Tagirdzhanova G."/>
        </authorList>
    </citation>
    <scope>NUCLEOTIDE SEQUENCE [LARGE SCALE GENOMIC DNA]</scope>
</reference>
<dbReference type="PANTHER" id="PTHR24149">
    <property type="entry name" value="ANKYRIN REPEAT DOMAIN-CONTAINING PROTEIN 12"/>
    <property type="match status" value="1"/>
</dbReference>
<dbReference type="InterPro" id="IPR056485">
    <property type="entry name" value="ARM_KRIT1"/>
</dbReference>
<sequence>MDAQNAAEANATKPSASSSASASRVPSSQRQKPSQSSSSAAPLSKSPSLSRAVPPASRYAKPTNSTAASSSTAALASTKETKGSAARTSSPTATRESRASVSSRERQDDDGGTDGNSEAETIVLSKDGSPAKPRNRKVIKHEDKDKGKDKRNSAIASSSHPDSVTNSRRHVADRKEALGDKREKADKAAGDAIDVASPGAPSALAQAKKKRLHDKLQTGSQTNPRGKDTSSSLSSAPASPPRSRNASSHPHSGSDSDRGQRSKSTKRSSSTASKDRLRPPEKLVPHKRKAPKVESDDEAESRNARRLRLASAGAGGDGASHSSSRLAGKELSRNSLGSTSNGSSGKLASRNHRDTSQNRSISPQPRSHRRSLSTQLQSQSNGLGLKKKRVPAPLQSTDYNSDDSSASGSPHVRSAKPRRLATPATAESAVSPAKIVPHKKHLDAHGQTFLARACARGEFELAKQRLEERPEDLNVADFAGNTPLQIAALNGYGNIVKFLIDAGCNLDCVNYDKDTPLLDAVDNGHLEVVKLLLDAGVNPRKANLHGVEPLERVTDDIDNAIEIRAALVEAKKNIGERRLTSEEHRHEYDETRSSYNPDSPKRSPAPPSSSSRRAATGRATKTSNHLLYMPMDDKTLRLAAGRGDQQDVIRILQVRDTFDDPEAMVAASRGGHDVVLQLLLALGKANPDPPPITSAPPEHATPILAAIGQENIKVVSLLLEQSGFDPTKRFEGDTYYEIARQRQGPNWKEEEDILKKAYDSYKKSHGGKTKSPPRKDAENRRSSRAAENGDEPSSRTQKRKLSSPSQERPKKPTAGSKSTALSTGGASAASREEKSSQKRSSERADGKTATKPRQRADRSPSVSNRDTPPPSKQTKSKKLDSDSIVFSSEGETAKPRRKKLISGRELKDEKVREQEREREKQRRASIVSSKAPTPPKELSSPHEVRLDDATTDKDKARAEKHRDRDRDRARQLKKEGTKNSSNEVAGKRNRLSETPPNSSVSDRDIGEAPVKRRRLEAENGAGKEKRPSKGSAPPDDTPANATITASRDTPAAKAQKRREDEDRKPTSGTKTRKRDASSDRGKKDSLKPVSSPIERSIHVKSEDFDVEMVDVSPGRRASSSVSAGTSAEGEATRHKEEEKKKKAEAKAQLLAAEEKKKEDEAQRRRRQEEEKRKREEEKRRREEEEEAARLKEEEDKKKKKELEEKKKQEEEEKLKQRKRLEEEERKRKEEEEKKKREEEEEKRRQEEAEQKRKREEEERKKREEEERLRQEQLEKEAAEEARRKREEEERKKREREEQARILAEKQAEELRRRQFEEEERVRIGKLPPLLRWLSTCPNPKDASIARQFRTMQSIRYDCIKTDATGTAAGREGWLLNTQVALVLGEKDLSLSQFPSWQRLPASTVAKQAIWHLEADRFSLTDPDLYDLGRQLPGLYGGQDPRKISTPDWLALRNGTRDMFLATEMFFVKASDVLSVVPKYPHLHGVRLVLSYRELPETESQSMPAAPTAKWKNDPDADQHNGFAPGQKYYVDGVFVGQQGIGMAIPYKTPPREVRVPRRGLVAVPYDDPEFATLSKAMGIDPFTFAGYASFVARQQNGASQSPRTVSSYANGNSATSFSAGINGSNGSNGVEPAHPASLHNAQRSQAVNGINGTRGM</sequence>
<feature type="compositionally biased region" description="Low complexity" evidence="2">
    <location>
        <begin position="1619"/>
        <end position="1629"/>
    </location>
</feature>
<feature type="compositionally biased region" description="Low complexity" evidence="2">
    <location>
        <begin position="333"/>
        <end position="345"/>
    </location>
</feature>
<evidence type="ECO:0000256" key="1">
    <source>
        <dbReference type="PROSITE-ProRule" id="PRU00023"/>
    </source>
</evidence>
<feature type="repeat" description="ANK" evidence="1">
    <location>
        <begin position="479"/>
        <end position="511"/>
    </location>
</feature>
<dbReference type="Gene3D" id="1.25.40.20">
    <property type="entry name" value="Ankyrin repeat-containing domain"/>
    <property type="match status" value="2"/>
</dbReference>
<feature type="compositionally biased region" description="Basic and acidic residues" evidence="2">
    <location>
        <begin position="902"/>
        <end position="922"/>
    </location>
</feature>
<evidence type="ECO:0000256" key="2">
    <source>
        <dbReference type="SAM" id="MobiDB-lite"/>
    </source>
</evidence>
<dbReference type="PROSITE" id="PS50088">
    <property type="entry name" value="ANK_REPEAT"/>
    <property type="match status" value="2"/>
</dbReference>
<feature type="compositionally biased region" description="Basic residues" evidence="2">
    <location>
        <begin position="763"/>
        <end position="772"/>
    </location>
</feature>
<dbReference type="EMBL" id="CAWUHB010000007">
    <property type="protein sequence ID" value="CAK7213760.1"/>
    <property type="molecule type" value="Genomic_DNA"/>
</dbReference>
<dbReference type="SUPFAM" id="SSF48403">
    <property type="entry name" value="Ankyrin repeat"/>
    <property type="match status" value="1"/>
</dbReference>
<gene>
    <name evidence="5" type="ORF">SCUCBS95973_001908</name>
</gene>
<accession>A0ABP0B2I3</accession>
<dbReference type="InterPro" id="IPR036770">
    <property type="entry name" value="Ankyrin_rpt-contain_sf"/>
</dbReference>
<feature type="region of interest" description="Disordered" evidence="2">
    <location>
        <begin position="758"/>
        <end position="1296"/>
    </location>
</feature>
<evidence type="ECO:0000313" key="6">
    <source>
        <dbReference type="Proteomes" id="UP001642405"/>
    </source>
</evidence>
<evidence type="ECO:0000259" key="3">
    <source>
        <dbReference type="Pfam" id="PF24513"/>
    </source>
</evidence>
<feature type="domain" description="KRIT1 ARM-repeats" evidence="4">
    <location>
        <begin position="616"/>
        <end position="763"/>
    </location>
</feature>
<dbReference type="Pfam" id="PF24513">
    <property type="entry name" value="DUF7593"/>
    <property type="match status" value="1"/>
</dbReference>
<protein>
    <recommendedName>
        <fullName evidence="7">Ankyrin repeat protein</fullName>
    </recommendedName>
</protein>
<feature type="compositionally biased region" description="Polar residues" evidence="2">
    <location>
        <begin position="154"/>
        <end position="166"/>
    </location>
</feature>
<feature type="compositionally biased region" description="Low complexity" evidence="2">
    <location>
        <begin position="230"/>
        <end position="251"/>
    </location>
</feature>
<dbReference type="PROSITE" id="PS50297">
    <property type="entry name" value="ANK_REP_REGION"/>
    <property type="match status" value="2"/>
</dbReference>
<feature type="domain" description="DUF7593" evidence="3">
    <location>
        <begin position="1322"/>
        <end position="1481"/>
    </location>
</feature>
<dbReference type="Pfam" id="PF24521">
    <property type="entry name" value="Ank_KRIT1"/>
    <property type="match status" value="1"/>
</dbReference>
<feature type="compositionally biased region" description="Basic and acidic residues" evidence="2">
    <location>
        <begin position="140"/>
        <end position="152"/>
    </location>
</feature>
<evidence type="ECO:0008006" key="7">
    <source>
        <dbReference type="Google" id="ProtNLM"/>
    </source>
</evidence>
<feature type="compositionally biased region" description="Basic and acidic residues" evidence="2">
    <location>
        <begin position="578"/>
        <end position="592"/>
    </location>
</feature>
<dbReference type="PANTHER" id="PTHR24149:SF14">
    <property type="entry name" value="ANKYRIN REPEAT DOMAIN 12"/>
    <property type="match status" value="1"/>
</dbReference>
<feature type="region of interest" description="Disordered" evidence="2">
    <location>
        <begin position="1619"/>
        <end position="1656"/>
    </location>
</feature>
<feature type="compositionally biased region" description="Low complexity" evidence="2">
    <location>
        <begin position="65"/>
        <end position="78"/>
    </location>
</feature>
<dbReference type="InterPro" id="IPR056015">
    <property type="entry name" value="DUF7593"/>
</dbReference>
<feature type="region of interest" description="Disordered" evidence="2">
    <location>
        <begin position="1"/>
        <end position="431"/>
    </location>
</feature>
<feature type="compositionally biased region" description="Basic and acidic residues" evidence="2">
    <location>
        <begin position="1001"/>
        <end position="1027"/>
    </location>
</feature>
<evidence type="ECO:0000259" key="4">
    <source>
        <dbReference type="Pfam" id="PF24521"/>
    </source>
</evidence>
<feature type="region of interest" description="Disordered" evidence="2">
    <location>
        <begin position="578"/>
        <end position="625"/>
    </location>
</feature>
<keyword evidence="1" id="KW-0040">ANK repeat</keyword>
<feature type="compositionally biased region" description="Basic and acidic residues" evidence="2">
    <location>
        <begin position="95"/>
        <end position="109"/>
    </location>
</feature>
<feature type="repeat" description="ANK" evidence="1">
    <location>
        <begin position="512"/>
        <end position="544"/>
    </location>
</feature>
<dbReference type="InterPro" id="IPR053210">
    <property type="entry name" value="ANKRD12"/>
</dbReference>
<feature type="compositionally biased region" description="Basic and acidic residues" evidence="2">
    <location>
        <begin position="830"/>
        <end position="858"/>
    </location>
</feature>
<feature type="compositionally biased region" description="Basic and acidic residues" evidence="2">
    <location>
        <begin position="1152"/>
        <end position="1296"/>
    </location>
</feature>
<feature type="compositionally biased region" description="Basic and acidic residues" evidence="2">
    <location>
        <begin position="173"/>
        <end position="189"/>
    </location>
</feature>
<organism evidence="5 6">
    <name type="scientific">Sporothrix curviconia</name>
    <dbReference type="NCBI Taxonomy" id="1260050"/>
    <lineage>
        <taxon>Eukaryota</taxon>
        <taxon>Fungi</taxon>
        <taxon>Dikarya</taxon>
        <taxon>Ascomycota</taxon>
        <taxon>Pezizomycotina</taxon>
        <taxon>Sordariomycetes</taxon>
        <taxon>Sordariomycetidae</taxon>
        <taxon>Ophiostomatales</taxon>
        <taxon>Ophiostomataceae</taxon>
        <taxon>Sporothrix</taxon>
    </lineage>
</organism>